<comment type="caution">
    <text evidence="10">The sequence shown here is derived from an EMBL/GenBank/DDBJ whole genome shotgun (WGS) entry which is preliminary data.</text>
</comment>
<dbReference type="OrthoDB" id="2832284at2759"/>
<comment type="catalytic activity">
    <reaction evidence="6">
        <text>6-methylsalicylate + H(+) = 3-methylphenol + CO2</text>
        <dbReference type="Rhea" id="RHEA:23112"/>
        <dbReference type="ChEBI" id="CHEBI:15378"/>
        <dbReference type="ChEBI" id="CHEBI:16526"/>
        <dbReference type="ChEBI" id="CHEBI:17231"/>
        <dbReference type="ChEBI" id="CHEBI:36658"/>
        <dbReference type="EC" id="4.1.1.52"/>
    </reaction>
    <physiologicalReaction direction="left-to-right" evidence="6">
        <dbReference type="Rhea" id="RHEA:23113"/>
    </physiologicalReaction>
</comment>
<dbReference type="Pfam" id="PF04909">
    <property type="entry name" value="Amidohydro_2"/>
    <property type="match status" value="1"/>
</dbReference>
<evidence type="ECO:0000313" key="11">
    <source>
        <dbReference type="Proteomes" id="UP000799772"/>
    </source>
</evidence>
<dbReference type="Gene3D" id="3.20.20.140">
    <property type="entry name" value="Metal-dependent hydrolases"/>
    <property type="match status" value="1"/>
</dbReference>
<evidence type="ECO:0000256" key="8">
    <source>
        <dbReference type="RuleBase" id="RU366045"/>
    </source>
</evidence>
<protein>
    <recommendedName>
        <fullName evidence="7">6-methylsalicylate decarboxylase</fullName>
        <ecNumber evidence="7">4.1.1.52</ecNumber>
    </recommendedName>
</protein>
<evidence type="ECO:0000313" key="10">
    <source>
        <dbReference type="EMBL" id="KAF2094368.1"/>
    </source>
</evidence>
<dbReference type="EMBL" id="ML978134">
    <property type="protein sequence ID" value="KAF2094368.1"/>
    <property type="molecule type" value="Genomic_DNA"/>
</dbReference>
<organism evidence="10 11">
    <name type="scientific">Rhizodiscina lignyota</name>
    <dbReference type="NCBI Taxonomy" id="1504668"/>
    <lineage>
        <taxon>Eukaryota</taxon>
        <taxon>Fungi</taxon>
        <taxon>Dikarya</taxon>
        <taxon>Ascomycota</taxon>
        <taxon>Pezizomycotina</taxon>
        <taxon>Dothideomycetes</taxon>
        <taxon>Pleosporomycetidae</taxon>
        <taxon>Aulographales</taxon>
        <taxon>Rhizodiscinaceae</taxon>
        <taxon>Rhizodiscina</taxon>
    </lineage>
</organism>
<dbReference type="GO" id="GO:0047596">
    <property type="term" value="F:6-methylsalicylate decarboxylase activity"/>
    <property type="evidence" value="ECO:0007669"/>
    <property type="project" value="UniProtKB-EC"/>
</dbReference>
<dbReference type="GO" id="GO:0019748">
    <property type="term" value="P:secondary metabolic process"/>
    <property type="evidence" value="ECO:0007669"/>
    <property type="project" value="TreeGrafter"/>
</dbReference>
<sequence length="322" mass="35567">MTPKGWLDVHGHFFLPISDAEFETFLEDMRIKSLFLVPKGYKWSLDDTLCYMDSAGIQMQMLSYIPNNISKLRAANEYCAGIVKKTPTRFGQLCALPTDDPAACLKEIDKAVNVYHADGFAVCSTLNGVYFSDPSLLPVWQKLDDLGAVVHMHPNAYAGPTDGRPSPVIEVAFDTTRVATDMLYRRLLLRFPNIKIILAHCGGALPALSGRLALLGTEAWVPNPENVNRTEMEEQLKRFYVDTAATAATGLQPAVKMVGSERIIYGADCGVPCSTVHTMEENRASVRNVSKEMGLDAEFVGRNAWDLFPAAARRVEKQTNGF</sequence>
<dbReference type="Proteomes" id="UP000799772">
    <property type="component" value="Unassembled WGS sequence"/>
</dbReference>
<evidence type="ECO:0000256" key="4">
    <source>
        <dbReference type="ARBA" id="ARBA00022833"/>
    </source>
</evidence>
<dbReference type="InterPro" id="IPR032465">
    <property type="entry name" value="ACMSD"/>
</dbReference>
<evidence type="ECO:0000256" key="5">
    <source>
        <dbReference type="ARBA" id="ARBA00023239"/>
    </source>
</evidence>
<dbReference type="AlphaFoldDB" id="A0A9P4I6I1"/>
<dbReference type="GO" id="GO:0005829">
    <property type="term" value="C:cytosol"/>
    <property type="evidence" value="ECO:0007669"/>
    <property type="project" value="TreeGrafter"/>
</dbReference>
<dbReference type="PANTHER" id="PTHR21240">
    <property type="entry name" value="2-AMINO-3-CARBOXYLMUCONATE-6-SEMIALDEHYDE DECARBOXYLASE"/>
    <property type="match status" value="1"/>
</dbReference>
<evidence type="ECO:0000256" key="6">
    <source>
        <dbReference type="ARBA" id="ARBA00036832"/>
    </source>
</evidence>
<dbReference type="GO" id="GO:0046872">
    <property type="term" value="F:metal ion binding"/>
    <property type="evidence" value="ECO:0007669"/>
    <property type="project" value="UniProtKB-KW"/>
</dbReference>
<evidence type="ECO:0000256" key="3">
    <source>
        <dbReference type="ARBA" id="ARBA00022793"/>
    </source>
</evidence>
<keyword evidence="3 8" id="KW-0210">Decarboxylase</keyword>
<evidence type="ECO:0000259" key="9">
    <source>
        <dbReference type="Pfam" id="PF04909"/>
    </source>
</evidence>
<dbReference type="EC" id="4.1.1.52" evidence="7"/>
<evidence type="ECO:0000256" key="1">
    <source>
        <dbReference type="ARBA" id="ARBA00005871"/>
    </source>
</evidence>
<keyword evidence="5 8" id="KW-0456">Lyase</keyword>
<feature type="domain" description="Amidohydrolase-related" evidence="9">
    <location>
        <begin position="8"/>
        <end position="269"/>
    </location>
</feature>
<evidence type="ECO:0000256" key="7">
    <source>
        <dbReference type="ARBA" id="ARBA00038889"/>
    </source>
</evidence>
<keyword evidence="4" id="KW-0862">Zinc</keyword>
<dbReference type="InterPro" id="IPR032466">
    <property type="entry name" value="Metal_Hydrolase"/>
</dbReference>
<dbReference type="PANTHER" id="PTHR21240:SF29">
    <property type="entry name" value="AMIDOHYDROLASE-RELATED DOMAIN-CONTAINING PROTEIN"/>
    <property type="match status" value="1"/>
</dbReference>
<gene>
    <name evidence="10" type="ORF">NA57DRAFT_80182</name>
</gene>
<dbReference type="GO" id="GO:0016787">
    <property type="term" value="F:hydrolase activity"/>
    <property type="evidence" value="ECO:0007669"/>
    <property type="project" value="InterPro"/>
</dbReference>
<dbReference type="SUPFAM" id="SSF51556">
    <property type="entry name" value="Metallo-dependent hydrolases"/>
    <property type="match status" value="1"/>
</dbReference>
<keyword evidence="2" id="KW-0479">Metal-binding</keyword>
<dbReference type="InterPro" id="IPR006680">
    <property type="entry name" value="Amidohydro-rel"/>
</dbReference>
<accession>A0A9P4I6I1</accession>
<name>A0A9P4I6I1_9PEZI</name>
<proteinExistence type="inferred from homology"/>
<keyword evidence="11" id="KW-1185">Reference proteome</keyword>
<reference evidence="10" key="1">
    <citation type="journal article" date="2020" name="Stud. Mycol.">
        <title>101 Dothideomycetes genomes: a test case for predicting lifestyles and emergence of pathogens.</title>
        <authorList>
            <person name="Haridas S."/>
            <person name="Albert R."/>
            <person name="Binder M."/>
            <person name="Bloem J."/>
            <person name="Labutti K."/>
            <person name="Salamov A."/>
            <person name="Andreopoulos B."/>
            <person name="Baker S."/>
            <person name="Barry K."/>
            <person name="Bills G."/>
            <person name="Bluhm B."/>
            <person name="Cannon C."/>
            <person name="Castanera R."/>
            <person name="Culley D."/>
            <person name="Daum C."/>
            <person name="Ezra D."/>
            <person name="Gonzalez J."/>
            <person name="Henrissat B."/>
            <person name="Kuo A."/>
            <person name="Liang C."/>
            <person name="Lipzen A."/>
            <person name="Lutzoni F."/>
            <person name="Magnuson J."/>
            <person name="Mondo S."/>
            <person name="Nolan M."/>
            <person name="Ohm R."/>
            <person name="Pangilinan J."/>
            <person name="Park H.-J."/>
            <person name="Ramirez L."/>
            <person name="Alfaro M."/>
            <person name="Sun H."/>
            <person name="Tritt A."/>
            <person name="Yoshinaga Y."/>
            <person name="Zwiers L.-H."/>
            <person name="Turgeon B."/>
            <person name="Goodwin S."/>
            <person name="Spatafora J."/>
            <person name="Crous P."/>
            <person name="Grigoriev I."/>
        </authorList>
    </citation>
    <scope>NUCLEOTIDE SEQUENCE</scope>
    <source>
        <strain evidence="10">CBS 133067</strain>
    </source>
</reference>
<evidence type="ECO:0000256" key="2">
    <source>
        <dbReference type="ARBA" id="ARBA00022723"/>
    </source>
</evidence>
<comment type="similarity">
    <text evidence="1">Belongs to the metallo-dependent hydrolases superfamily. ACMSD family.</text>
</comment>